<evidence type="ECO:0008006" key="4">
    <source>
        <dbReference type="Google" id="ProtNLM"/>
    </source>
</evidence>
<keyword evidence="1" id="KW-0472">Membrane</keyword>
<protein>
    <recommendedName>
        <fullName evidence="4">Transmembrane protein</fullName>
    </recommendedName>
</protein>
<feature type="transmembrane region" description="Helical" evidence="1">
    <location>
        <begin position="117"/>
        <end position="135"/>
    </location>
</feature>
<gene>
    <name evidence="2" type="ORF">P171DRAFT_485494</name>
</gene>
<proteinExistence type="predicted"/>
<dbReference type="EMBL" id="MU001501">
    <property type="protein sequence ID" value="KAF2444026.1"/>
    <property type="molecule type" value="Genomic_DNA"/>
</dbReference>
<evidence type="ECO:0000313" key="2">
    <source>
        <dbReference type="EMBL" id="KAF2444026.1"/>
    </source>
</evidence>
<dbReference type="OrthoDB" id="3783066at2759"/>
<evidence type="ECO:0000256" key="1">
    <source>
        <dbReference type="SAM" id="Phobius"/>
    </source>
</evidence>
<feature type="transmembrane region" description="Helical" evidence="1">
    <location>
        <begin position="91"/>
        <end position="111"/>
    </location>
</feature>
<dbReference type="Proteomes" id="UP000799764">
    <property type="component" value="Unassembled WGS sequence"/>
</dbReference>
<reference evidence="2" key="1">
    <citation type="journal article" date="2020" name="Stud. Mycol.">
        <title>101 Dothideomycetes genomes: a test case for predicting lifestyles and emergence of pathogens.</title>
        <authorList>
            <person name="Haridas S."/>
            <person name="Albert R."/>
            <person name="Binder M."/>
            <person name="Bloem J."/>
            <person name="Labutti K."/>
            <person name="Salamov A."/>
            <person name="Andreopoulos B."/>
            <person name="Baker S."/>
            <person name="Barry K."/>
            <person name="Bills G."/>
            <person name="Bluhm B."/>
            <person name="Cannon C."/>
            <person name="Castanera R."/>
            <person name="Culley D."/>
            <person name="Daum C."/>
            <person name="Ezra D."/>
            <person name="Gonzalez J."/>
            <person name="Henrissat B."/>
            <person name="Kuo A."/>
            <person name="Liang C."/>
            <person name="Lipzen A."/>
            <person name="Lutzoni F."/>
            <person name="Magnuson J."/>
            <person name="Mondo S."/>
            <person name="Nolan M."/>
            <person name="Ohm R."/>
            <person name="Pangilinan J."/>
            <person name="Park H.-J."/>
            <person name="Ramirez L."/>
            <person name="Alfaro M."/>
            <person name="Sun H."/>
            <person name="Tritt A."/>
            <person name="Yoshinaga Y."/>
            <person name="Zwiers L.-H."/>
            <person name="Turgeon B."/>
            <person name="Goodwin S."/>
            <person name="Spatafora J."/>
            <person name="Crous P."/>
            <person name="Grigoriev I."/>
        </authorList>
    </citation>
    <scope>NUCLEOTIDE SEQUENCE</scope>
    <source>
        <strain evidence="2">CBS 690.94</strain>
    </source>
</reference>
<keyword evidence="1" id="KW-1133">Transmembrane helix</keyword>
<keyword evidence="1" id="KW-0812">Transmembrane</keyword>
<name>A0A9P4PJJ2_9PLEO</name>
<accession>A0A9P4PJJ2</accession>
<organism evidence="2 3">
    <name type="scientific">Karstenula rhodostoma CBS 690.94</name>
    <dbReference type="NCBI Taxonomy" id="1392251"/>
    <lineage>
        <taxon>Eukaryota</taxon>
        <taxon>Fungi</taxon>
        <taxon>Dikarya</taxon>
        <taxon>Ascomycota</taxon>
        <taxon>Pezizomycotina</taxon>
        <taxon>Dothideomycetes</taxon>
        <taxon>Pleosporomycetidae</taxon>
        <taxon>Pleosporales</taxon>
        <taxon>Massarineae</taxon>
        <taxon>Didymosphaeriaceae</taxon>
        <taxon>Karstenula</taxon>
    </lineage>
</organism>
<comment type="caution">
    <text evidence="2">The sequence shown here is derived from an EMBL/GenBank/DDBJ whole genome shotgun (WGS) entry which is preliminary data.</text>
</comment>
<keyword evidence="3" id="KW-1185">Reference proteome</keyword>
<evidence type="ECO:0000313" key="3">
    <source>
        <dbReference type="Proteomes" id="UP000799764"/>
    </source>
</evidence>
<sequence length="145" mass="15812">MRIYICIDYPQHPSILHQYYSTTDPDLEAQDYPRRVIVASNQLLIEPTKAFHNPSLLVGSGAAVLRKNLPFNSKNSTDGHYHTIRTEASHCLLVVGMPGTILVASVIGYTVGRFTRTAILGVVAGATTVSVFAYIQASIGCSFNE</sequence>
<dbReference type="AlphaFoldDB" id="A0A9P4PJJ2"/>